<evidence type="ECO:0000256" key="3">
    <source>
        <dbReference type="SAM" id="MobiDB-lite"/>
    </source>
</evidence>
<dbReference type="SMART" id="SM00028">
    <property type="entry name" value="TPR"/>
    <property type="match status" value="4"/>
</dbReference>
<organism evidence="4 5">
    <name type="scientific">Oricola cellulosilytica</name>
    <dbReference type="NCBI Taxonomy" id="1429082"/>
    <lineage>
        <taxon>Bacteria</taxon>
        <taxon>Pseudomonadati</taxon>
        <taxon>Pseudomonadota</taxon>
        <taxon>Alphaproteobacteria</taxon>
        <taxon>Hyphomicrobiales</taxon>
        <taxon>Ahrensiaceae</taxon>
        <taxon>Oricola</taxon>
    </lineage>
</organism>
<dbReference type="Gene3D" id="1.25.40.10">
    <property type="entry name" value="Tetratricopeptide repeat domain"/>
    <property type="match status" value="3"/>
</dbReference>
<dbReference type="InterPro" id="IPR026634">
    <property type="entry name" value="TPST-like"/>
</dbReference>
<dbReference type="GO" id="GO:0008476">
    <property type="term" value="F:protein-tyrosine sulfotransferase activity"/>
    <property type="evidence" value="ECO:0007669"/>
    <property type="project" value="InterPro"/>
</dbReference>
<dbReference type="PANTHER" id="PTHR12788">
    <property type="entry name" value="PROTEIN-TYROSINE SULFOTRANSFERASE 2"/>
    <property type="match status" value="1"/>
</dbReference>
<proteinExistence type="predicted"/>
<dbReference type="SUPFAM" id="SSF52540">
    <property type="entry name" value="P-loop containing nucleoside triphosphate hydrolases"/>
    <property type="match status" value="1"/>
</dbReference>
<evidence type="ECO:0000256" key="1">
    <source>
        <dbReference type="ARBA" id="ARBA00022679"/>
    </source>
</evidence>
<gene>
    <name evidence="4" type="ORF">E0D97_02875</name>
</gene>
<accession>A0A4R0PEZ2</accession>
<dbReference type="Pfam" id="PF13424">
    <property type="entry name" value="TPR_12"/>
    <property type="match status" value="1"/>
</dbReference>
<evidence type="ECO:0000256" key="2">
    <source>
        <dbReference type="PROSITE-ProRule" id="PRU00339"/>
    </source>
</evidence>
<reference evidence="4 5" key="1">
    <citation type="journal article" date="2015" name="Antonie Van Leeuwenhoek">
        <title>Oricola cellulosilytica gen. nov., sp. nov., a cellulose-degrading bacterium of the family Phyllobacteriaceae isolated from surface seashore water, and emended descriptions of Mesorhizobium loti and Phyllobacterium myrsinacearum.</title>
        <authorList>
            <person name="Hameed A."/>
            <person name="Shahina M."/>
            <person name="Lai W.A."/>
            <person name="Lin S.Y."/>
            <person name="Young L.S."/>
            <person name="Liu Y.C."/>
            <person name="Hsu Y.H."/>
            <person name="Young C.C."/>
        </authorList>
    </citation>
    <scope>NUCLEOTIDE SEQUENCE [LARGE SCALE GENOMIC DNA]</scope>
    <source>
        <strain evidence="4 5">KCTC 52183</strain>
    </source>
</reference>
<dbReference type="Pfam" id="PF13432">
    <property type="entry name" value="TPR_16"/>
    <property type="match status" value="1"/>
</dbReference>
<dbReference type="AlphaFoldDB" id="A0A4R0PEZ2"/>
<feature type="repeat" description="TPR" evidence="2">
    <location>
        <begin position="189"/>
        <end position="222"/>
    </location>
</feature>
<evidence type="ECO:0000313" key="5">
    <source>
        <dbReference type="Proteomes" id="UP000291301"/>
    </source>
</evidence>
<dbReference type="PROSITE" id="PS50293">
    <property type="entry name" value="TPR_REGION"/>
    <property type="match status" value="1"/>
</dbReference>
<protein>
    <submittedName>
        <fullName evidence="4">Sulfotransferase family protein</fullName>
    </submittedName>
</protein>
<keyword evidence="2" id="KW-0802">TPR repeat</keyword>
<evidence type="ECO:0000313" key="4">
    <source>
        <dbReference type="EMBL" id="TCD16387.1"/>
    </source>
</evidence>
<keyword evidence="5" id="KW-1185">Reference proteome</keyword>
<dbReference type="InterPro" id="IPR011990">
    <property type="entry name" value="TPR-like_helical_dom_sf"/>
</dbReference>
<name>A0A4R0PEZ2_9HYPH</name>
<feature type="repeat" description="TPR" evidence="2">
    <location>
        <begin position="223"/>
        <end position="256"/>
    </location>
</feature>
<dbReference type="PANTHER" id="PTHR12788:SF10">
    <property type="entry name" value="PROTEIN-TYROSINE SULFOTRANSFERASE"/>
    <property type="match status" value="1"/>
</dbReference>
<dbReference type="PROSITE" id="PS50005">
    <property type="entry name" value="TPR"/>
    <property type="match status" value="3"/>
</dbReference>
<dbReference type="Gene3D" id="3.40.50.300">
    <property type="entry name" value="P-loop containing nucleotide triphosphate hydrolases"/>
    <property type="match status" value="1"/>
</dbReference>
<dbReference type="Proteomes" id="UP000291301">
    <property type="component" value="Unassembled WGS sequence"/>
</dbReference>
<keyword evidence="1 4" id="KW-0808">Transferase</keyword>
<dbReference type="Pfam" id="PF13181">
    <property type="entry name" value="TPR_8"/>
    <property type="match status" value="1"/>
</dbReference>
<dbReference type="Pfam" id="PF13469">
    <property type="entry name" value="Sulfotransfer_3"/>
    <property type="match status" value="1"/>
</dbReference>
<dbReference type="InterPro" id="IPR027417">
    <property type="entry name" value="P-loop_NTPase"/>
</dbReference>
<dbReference type="InterPro" id="IPR019734">
    <property type="entry name" value="TPR_rpt"/>
</dbReference>
<sequence>MRGKTDAWNSIARAAPSRQPAPPRCARRCTREAPKRGANTRTGSARCSAWRDDGARHSVSINHGGRDRGFSSIQREAPVIRRGVAGQHLERPLHRGTCVSVEKSLRKARSLAKAGDFLAAKQAYETILANYPGNKRAQEGLKNLAAIRENSQTPTRQDVEMLLSLHRDGKLHDALARGKSLVSRYPNVAALHNILGGVYGELDRIEEAIASYERSIALSPQQADAHSNLGAALNQAGHHEQGLAHLEEAVRLQPDYAEAYNNLGLTLSALGRSEEAVKRLRRAIELRPDYAAAHRHLSNAKKYIVGDPHVGEMRKALATIPGHSQEAAHLHFALGKAFDDIDEPGTAFRHFAAGNRIRKSRNGDLIDRHRKQFDRVKAMFSPSPPPVAPAHLGKRMIFIVGMPRSGTSLVEQILASHSSVHGAGELGLLDETCGKILARGKSTVPAAQLATLRSEYLTGISRRDIRESVVTDKMPTNFRWIGFIATAFPDATIVHVRRNAVATCWSIFKQYFPTSGLDFAWDLDDLARYYRLYEDLMDFWHRRFPGRISDLKYEALTERQEAETRKLLEACGLDWEPACLDFHRTSRAVNTASSHQVRRKMYTGSSDDWTRYRAHLGPLLGLAD</sequence>
<feature type="region of interest" description="Disordered" evidence="3">
    <location>
        <begin position="1"/>
        <end position="25"/>
    </location>
</feature>
<dbReference type="EMBL" id="SJST01000001">
    <property type="protein sequence ID" value="TCD16387.1"/>
    <property type="molecule type" value="Genomic_DNA"/>
</dbReference>
<dbReference type="SUPFAM" id="SSF48452">
    <property type="entry name" value="TPR-like"/>
    <property type="match status" value="1"/>
</dbReference>
<feature type="repeat" description="TPR" evidence="2">
    <location>
        <begin position="257"/>
        <end position="290"/>
    </location>
</feature>
<comment type="caution">
    <text evidence="4">The sequence shown here is derived from an EMBL/GenBank/DDBJ whole genome shotgun (WGS) entry which is preliminary data.</text>
</comment>